<feature type="transmembrane region" description="Helical" evidence="2">
    <location>
        <begin position="70"/>
        <end position="86"/>
    </location>
</feature>
<evidence type="ECO:0000256" key="2">
    <source>
        <dbReference type="SAM" id="Phobius"/>
    </source>
</evidence>
<evidence type="ECO:0000259" key="3">
    <source>
        <dbReference type="PROSITE" id="PS51387"/>
    </source>
</evidence>
<keyword evidence="5" id="KW-1185">Reference proteome</keyword>
<evidence type="ECO:0000313" key="5">
    <source>
        <dbReference type="Proteomes" id="UP001595765"/>
    </source>
</evidence>
<organism evidence="4 5">
    <name type="scientific">Streptomyces polygonati</name>
    <dbReference type="NCBI Taxonomy" id="1617087"/>
    <lineage>
        <taxon>Bacteria</taxon>
        <taxon>Bacillati</taxon>
        <taxon>Actinomycetota</taxon>
        <taxon>Actinomycetes</taxon>
        <taxon>Kitasatosporales</taxon>
        <taxon>Streptomycetaceae</taxon>
        <taxon>Streptomyces</taxon>
    </lineage>
</organism>
<feature type="transmembrane region" description="Helical" evidence="2">
    <location>
        <begin position="98"/>
        <end position="120"/>
    </location>
</feature>
<gene>
    <name evidence="4" type="ORF">ACFO3J_15450</name>
</gene>
<feature type="region of interest" description="Disordered" evidence="1">
    <location>
        <begin position="421"/>
        <end position="479"/>
    </location>
</feature>
<evidence type="ECO:0000256" key="1">
    <source>
        <dbReference type="SAM" id="MobiDB-lite"/>
    </source>
</evidence>
<feature type="domain" description="FAD-binding PCMH-type" evidence="3">
    <location>
        <begin position="194"/>
        <end position="415"/>
    </location>
</feature>
<feature type="compositionally biased region" description="Pro residues" evidence="1">
    <location>
        <begin position="437"/>
        <end position="479"/>
    </location>
</feature>
<feature type="transmembrane region" description="Helical" evidence="2">
    <location>
        <begin position="330"/>
        <end position="347"/>
    </location>
</feature>
<dbReference type="Proteomes" id="UP001595765">
    <property type="component" value="Unassembled WGS sequence"/>
</dbReference>
<feature type="transmembrane region" description="Helical" evidence="2">
    <location>
        <begin position="140"/>
        <end position="161"/>
    </location>
</feature>
<protein>
    <submittedName>
        <fullName evidence="4">DUF6350 family protein</fullName>
    </submittedName>
</protein>
<feature type="transmembrane region" description="Helical" evidence="2">
    <location>
        <begin position="173"/>
        <end position="192"/>
    </location>
</feature>
<proteinExistence type="predicted"/>
<comment type="caution">
    <text evidence="4">The sequence shown here is derived from an EMBL/GenBank/DDBJ whole genome shotgun (WGS) entry which is preliminary data.</text>
</comment>
<dbReference type="InterPro" id="IPR016166">
    <property type="entry name" value="FAD-bd_PCMH"/>
</dbReference>
<feature type="transmembrane region" description="Helical" evidence="2">
    <location>
        <begin position="359"/>
        <end position="382"/>
    </location>
</feature>
<dbReference type="RefSeq" id="WP_386429960.1">
    <property type="nucleotide sequence ID" value="NZ_JBHSBB010000010.1"/>
</dbReference>
<reference evidence="5" key="1">
    <citation type="journal article" date="2019" name="Int. J. Syst. Evol. Microbiol.">
        <title>The Global Catalogue of Microorganisms (GCM) 10K type strain sequencing project: providing services to taxonomists for standard genome sequencing and annotation.</title>
        <authorList>
            <consortium name="The Broad Institute Genomics Platform"/>
            <consortium name="The Broad Institute Genome Sequencing Center for Infectious Disease"/>
            <person name="Wu L."/>
            <person name="Ma J."/>
        </authorList>
    </citation>
    <scope>NUCLEOTIDE SEQUENCE [LARGE SCALE GENOMIC DNA]</scope>
    <source>
        <strain evidence="5">CGMCC 4.7237</strain>
    </source>
</reference>
<accession>A0ABV8HPW4</accession>
<keyword evidence="2" id="KW-1133">Transmembrane helix</keyword>
<name>A0ABV8HPW4_9ACTN</name>
<dbReference type="Pfam" id="PF19877">
    <property type="entry name" value="DUF6350"/>
    <property type="match status" value="1"/>
</dbReference>
<feature type="transmembrane region" description="Helical" evidence="2">
    <location>
        <begin position="264"/>
        <end position="286"/>
    </location>
</feature>
<dbReference type="PROSITE" id="PS51387">
    <property type="entry name" value="FAD_PCMH"/>
    <property type="match status" value="1"/>
</dbReference>
<sequence>MTPTTDPALVPAPVPAAAPPATSLSVQLSARPAAARLPAAAGGAAAAALGLGLLAAVVLLLWIASPYPDSGFGGALHIGVGLWLLAQGAELVRTDTLAGAPAPIALTPLLLSALPAWLLYRGTSSAVSSEDGRKVGRAEAAAVAGWVLAGYFSVTALAVAYTTGGRVHLAGPSVLYVPLFAVVAAGCGAWAGSGRPAPADWLRIPSRVRPAHVEELGAAVRAAGIALGVLVGGGALLGGASLVWHARLSGSTYPQLSGPVLGRIVILLIAVALVPNLAVWGASYALGAGFTVGAGSSVGPAGAYGYGTLPRFPLLAALPGEGAGGWPGRAALALPFAAAGVAGWWVGHRGWRPARTARTTAAAALLLGLALAVLATWSGGALGTFRLSAFGPTWFLTGSAGAAWTLAIALPTALLTRWPAPSPPARVPDSASAPHVPSTPTPPDPPAPETPLPPLPDPLPWPNPPRLPTFPPDPGPSAP</sequence>
<feature type="transmembrane region" description="Helical" evidence="2">
    <location>
        <begin position="39"/>
        <end position="64"/>
    </location>
</feature>
<keyword evidence="2" id="KW-0472">Membrane</keyword>
<feature type="transmembrane region" description="Helical" evidence="2">
    <location>
        <begin position="222"/>
        <end position="244"/>
    </location>
</feature>
<dbReference type="InterPro" id="IPR045931">
    <property type="entry name" value="DUF6350"/>
</dbReference>
<evidence type="ECO:0000313" key="4">
    <source>
        <dbReference type="EMBL" id="MFC4032874.1"/>
    </source>
</evidence>
<keyword evidence="2" id="KW-0812">Transmembrane</keyword>
<feature type="transmembrane region" description="Helical" evidence="2">
    <location>
        <begin position="394"/>
        <end position="416"/>
    </location>
</feature>
<dbReference type="EMBL" id="JBHSBB010000010">
    <property type="protein sequence ID" value="MFC4032874.1"/>
    <property type="molecule type" value="Genomic_DNA"/>
</dbReference>